<comment type="caution">
    <text evidence="10">The sequence shown here is derived from an EMBL/GenBank/DDBJ whole genome shotgun (WGS) entry which is preliminary data.</text>
</comment>
<dbReference type="PATRIC" id="fig|1653334.4.peg.380"/>
<dbReference type="PANTHER" id="PTHR43499:SF1">
    <property type="entry name" value="ABC TRANSPORTER I FAMILY MEMBER 1"/>
    <property type="match status" value="1"/>
</dbReference>
<evidence type="ECO:0000259" key="9">
    <source>
        <dbReference type="PROSITE" id="PS50893"/>
    </source>
</evidence>
<evidence type="ECO:0000313" key="12">
    <source>
        <dbReference type="Proteomes" id="UP000050497"/>
    </source>
</evidence>
<feature type="domain" description="ABC transporter" evidence="9">
    <location>
        <begin position="23"/>
        <end position="245"/>
    </location>
</feature>
<keyword evidence="6" id="KW-1278">Translocase</keyword>
<reference evidence="11 13" key="2">
    <citation type="submission" date="2016-08" db="EMBL/GenBank/DDBJ databases">
        <authorList>
            <person name="Varghese N."/>
            <person name="Submissions Spin"/>
        </authorList>
    </citation>
    <scope>NUCLEOTIDE SEQUENCE [LARGE SCALE GENOMIC DNA]</scope>
    <source>
        <strain evidence="11 13">HL-109</strain>
    </source>
</reference>
<dbReference type="InterPro" id="IPR003593">
    <property type="entry name" value="AAA+_ATPase"/>
</dbReference>
<dbReference type="SMART" id="SM00382">
    <property type="entry name" value="AAA"/>
    <property type="match status" value="1"/>
</dbReference>
<organism evidence="10 12">
    <name type="scientific">Saliniramus fredricksonii</name>
    <dbReference type="NCBI Taxonomy" id="1653334"/>
    <lineage>
        <taxon>Bacteria</taxon>
        <taxon>Pseudomonadati</taxon>
        <taxon>Pseudomonadota</taxon>
        <taxon>Alphaproteobacteria</taxon>
        <taxon>Hyphomicrobiales</taxon>
        <taxon>Salinarimonadaceae</taxon>
        <taxon>Saliniramus</taxon>
    </lineage>
</organism>
<keyword evidence="3" id="KW-0547">Nucleotide-binding</keyword>
<dbReference type="PROSITE" id="PS50893">
    <property type="entry name" value="ABC_TRANSPORTER_2"/>
    <property type="match status" value="1"/>
</dbReference>
<dbReference type="Gene3D" id="3.40.50.300">
    <property type="entry name" value="P-loop containing nucleotide triphosphate hydrolases"/>
    <property type="match status" value="1"/>
</dbReference>
<dbReference type="Proteomes" id="UP000050497">
    <property type="component" value="Unassembled WGS sequence"/>
</dbReference>
<feature type="region of interest" description="Disordered" evidence="8">
    <location>
        <begin position="219"/>
        <end position="253"/>
    </location>
</feature>
<sequence>MSGDPANTPAADRRGGAGPALHLSVHDLACRRSGRLVFAGLGFALGPGDALLVTGRNGAGKSTLLAILAGRLRAAAGRIALSGAGEATLPERLHWIAHRDGLKTALSARENLAFAAAMLGEERFAPHDALERVGLPHVVDMPVAYLSAGQRRRVALARLLVAHRPIWLLDEPTSALDAASQEMLYELMREHRAAGGIIIAATHLPLPLDGAQSLAIAAPQPGSQAQGAAAAPDWDDWEIGDVSRASAGRRGDP</sequence>
<evidence type="ECO:0000313" key="13">
    <source>
        <dbReference type="Proteomes" id="UP000182800"/>
    </source>
</evidence>
<dbReference type="NCBIfam" id="TIGR01189">
    <property type="entry name" value="ccmA"/>
    <property type="match status" value="1"/>
</dbReference>
<evidence type="ECO:0000256" key="3">
    <source>
        <dbReference type="ARBA" id="ARBA00022741"/>
    </source>
</evidence>
<evidence type="ECO:0000256" key="4">
    <source>
        <dbReference type="ARBA" id="ARBA00022748"/>
    </source>
</evidence>
<dbReference type="GO" id="GO:0005524">
    <property type="term" value="F:ATP binding"/>
    <property type="evidence" value="ECO:0007669"/>
    <property type="project" value="UniProtKB-KW"/>
</dbReference>
<evidence type="ECO:0000256" key="7">
    <source>
        <dbReference type="ARBA" id="ARBA00023136"/>
    </source>
</evidence>
<evidence type="ECO:0000256" key="8">
    <source>
        <dbReference type="SAM" id="MobiDB-lite"/>
    </source>
</evidence>
<evidence type="ECO:0000256" key="1">
    <source>
        <dbReference type="ARBA" id="ARBA00005417"/>
    </source>
</evidence>
<protein>
    <submittedName>
        <fullName evidence="10">ABC-type heme export system ATPase component CcmA</fullName>
    </submittedName>
    <submittedName>
        <fullName evidence="11">Heme exporter protein A</fullName>
    </submittedName>
</protein>
<evidence type="ECO:0000256" key="5">
    <source>
        <dbReference type="ARBA" id="ARBA00022840"/>
    </source>
</evidence>
<feature type="compositionally biased region" description="Low complexity" evidence="8">
    <location>
        <begin position="219"/>
        <end position="232"/>
    </location>
</feature>
<dbReference type="SUPFAM" id="SSF52540">
    <property type="entry name" value="P-loop containing nucleoside triphosphate hydrolases"/>
    <property type="match status" value="1"/>
</dbReference>
<dbReference type="EMBL" id="LJSX01000018">
    <property type="protein sequence ID" value="KPQ10161.1"/>
    <property type="molecule type" value="Genomic_DNA"/>
</dbReference>
<accession>A0A0P7ZYW7</accession>
<dbReference type="GO" id="GO:0022857">
    <property type="term" value="F:transmembrane transporter activity"/>
    <property type="evidence" value="ECO:0007669"/>
    <property type="project" value="InterPro"/>
</dbReference>
<dbReference type="STRING" id="1653334.GA0071312_0747"/>
<keyword evidence="13" id="KW-1185">Reference proteome</keyword>
<comment type="similarity">
    <text evidence="1">Belongs to the ABC transporter superfamily.</text>
</comment>
<dbReference type="InterPro" id="IPR027417">
    <property type="entry name" value="P-loop_NTPase"/>
</dbReference>
<evidence type="ECO:0000256" key="2">
    <source>
        <dbReference type="ARBA" id="ARBA00022448"/>
    </source>
</evidence>
<keyword evidence="4" id="KW-0201">Cytochrome c-type biogenesis</keyword>
<dbReference type="PROSITE" id="PS00211">
    <property type="entry name" value="ABC_TRANSPORTER_1"/>
    <property type="match status" value="1"/>
</dbReference>
<keyword evidence="2" id="KW-0813">Transport</keyword>
<dbReference type="Proteomes" id="UP000182800">
    <property type="component" value="Unassembled WGS sequence"/>
</dbReference>
<dbReference type="GO" id="GO:0016887">
    <property type="term" value="F:ATP hydrolysis activity"/>
    <property type="evidence" value="ECO:0007669"/>
    <property type="project" value="InterPro"/>
</dbReference>
<dbReference type="PANTHER" id="PTHR43499">
    <property type="entry name" value="ABC TRANSPORTER I FAMILY MEMBER 1"/>
    <property type="match status" value="1"/>
</dbReference>
<dbReference type="AlphaFoldDB" id="A0A0P7ZYW7"/>
<dbReference type="InterPro" id="IPR003439">
    <property type="entry name" value="ABC_transporter-like_ATP-bd"/>
</dbReference>
<evidence type="ECO:0000313" key="11">
    <source>
        <dbReference type="EMBL" id="SCC79216.1"/>
    </source>
</evidence>
<dbReference type="EMBL" id="FMBM01000001">
    <property type="protein sequence ID" value="SCC79216.1"/>
    <property type="molecule type" value="Genomic_DNA"/>
</dbReference>
<keyword evidence="7" id="KW-0472">Membrane</keyword>
<evidence type="ECO:0000256" key="6">
    <source>
        <dbReference type="ARBA" id="ARBA00022967"/>
    </source>
</evidence>
<keyword evidence="5" id="KW-0067">ATP-binding</keyword>
<name>A0A0P7ZYW7_9HYPH</name>
<evidence type="ECO:0000313" key="10">
    <source>
        <dbReference type="EMBL" id="KPQ10161.1"/>
    </source>
</evidence>
<dbReference type="Pfam" id="PF00005">
    <property type="entry name" value="ABC_tran"/>
    <property type="match status" value="1"/>
</dbReference>
<dbReference type="InterPro" id="IPR017871">
    <property type="entry name" value="ABC_transporter-like_CS"/>
</dbReference>
<gene>
    <name evidence="10" type="primary">ccmA</name>
    <name evidence="11" type="ORF">GA0071312_0747</name>
    <name evidence="10" type="ORF">HLUCCO17_12010</name>
</gene>
<dbReference type="InterPro" id="IPR005895">
    <property type="entry name" value="ABC_transptr_haem_export_CcmA"/>
</dbReference>
<reference evidence="10 12" key="1">
    <citation type="submission" date="2015-09" db="EMBL/GenBank/DDBJ databases">
        <title>Identification and resolution of microdiversity through metagenomic sequencing of parallel consortia.</title>
        <authorList>
            <person name="Nelson W.C."/>
            <person name="Romine M.F."/>
            <person name="Lindemann S.R."/>
        </authorList>
    </citation>
    <scope>NUCLEOTIDE SEQUENCE [LARGE SCALE GENOMIC DNA]</scope>
    <source>
        <strain evidence="10">HL-109</strain>
    </source>
</reference>
<dbReference type="GO" id="GO:0017004">
    <property type="term" value="P:cytochrome complex assembly"/>
    <property type="evidence" value="ECO:0007669"/>
    <property type="project" value="UniProtKB-KW"/>
</dbReference>
<proteinExistence type="inferred from homology"/>